<feature type="transmembrane region" description="Helical" evidence="6">
    <location>
        <begin position="358"/>
        <end position="384"/>
    </location>
</feature>
<evidence type="ECO:0000313" key="7">
    <source>
        <dbReference type="EMBL" id="KCZ89756.1"/>
    </source>
</evidence>
<feature type="transmembrane region" description="Helical" evidence="6">
    <location>
        <begin position="118"/>
        <end position="138"/>
    </location>
</feature>
<evidence type="ECO:0000256" key="2">
    <source>
        <dbReference type="ARBA" id="ARBA00022448"/>
    </source>
</evidence>
<dbReference type="eggNOG" id="COG2270">
    <property type="taxonomic scope" value="Bacteria"/>
</dbReference>
<keyword evidence="5 6" id="KW-0472">Membrane</keyword>
<dbReference type="PANTHER" id="PTHR23519:SF1">
    <property type="entry name" value="AUTOPHAGY-RELATED PROTEIN 22"/>
    <property type="match status" value="1"/>
</dbReference>
<gene>
    <name evidence="7" type="ORF">HJA_05877</name>
</gene>
<proteinExistence type="predicted"/>
<comment type="subcellular location">
    <subcellularLocation>
        <location evidence="1">Endomembrane system</location>
        <topology evidence="1">Multi-pass membrane protein</topology>
    </subcellularLocation>
</comment>
<dbReference type="InterPro" id="IPR050495">
    <property type="entry name" value="ATG22/LtaA_families"/>
</dbReference>
<dbReference type="InterPro" id="IPR024671">
    <property type="entry name" value="Atg22-like"/>
</dbReference>
<accession>A0A059FGU2</accession>
<dbReference type="InterPro" id="IPR036259">
    <property type="entry name" value="MFS_trans_sf"/>
</dbReference>
<evidence type="ECO:0000256" key="5">
    <source>
        <dbReference type="ARBA" id="ARBA00023136"/>
    </source>
</evidence>
<protein>
    <recommendedName>
        <fullName evidence="9">MFS transporter</fullName>
    </recommendedName>
</protein>
<organism evidence="7 8">
    <name type="scientific">Hyphomonas jannaschiana VP2</name>
    <dbReference type="NCBI Taxonomy" id="1280952"/>
    <lineage>
        <taxon>Bacteria</taxon>
        <taxon>Pseudomonadati</taxon>
        <taxon>Pseudomonadota</taxon>
        <taxon>Alphaproteobacteria</taxon>
        <taxon>Hyphomonadales</taxon>
        <taxon>Hyphomonadaceae</taxon>
        <taxon>Hyphomonas</taxon>
    </lineage>
</organism>
<feature type="transmembrane region" description="Helical" evidence="6">
    <location>
        <begin position="29"/>
        <end position="47"/>
    </location>
</feature>
<feature type="transmembrane region" description="Helical" evidence="6">
    <location>
        <begin position="314"/>
        <end position="338"/>
    </location>
</feature>
<keyword evidence="2" id="KW-0813">Transport</keyword>
<keyword evidence="3 6" id="KW-0812">Transmembrane</keyword>
<dbReference type="Gene3D" id="1.20.1250.20">
    <property type="entry name" value="MFS general substrate transporter like domains"/>
    <property type="match status" value="1"/>
</dbReference>
<dbReference type="Pfam" id="PF11700">
    <property type="entry name" value="ATG22"/>
    <property type="match status" value="2"/>
</dbReference>
<reference evidence="7 8" key="1">
    <citation type="journal article" date="2014" name="Antonie Van Leeuwenhoek">
        <title>Hyphomonas beringensis sp. nov. and Hyphomonas chukchiensis sp. nov., isolated from surface seawater of the Bering Sea and Chukchi Sea.</title>
        <authorList>
            <person name="Li C."/>
            <person name="Lai Q."/>
            <person name="Li G."/>
            <person name="Dong C."/>
            <person name="Wang J."/>
            <person name="Liao Y."/>
            <person name="Shao Z."/>
        </authorList>
    </citation>
    <scope>NUCLEOTIDE SEQUENCE [LARGE SCALE GENOMIC DNA]</scope>
    <source>
        <strain evidence="7 8">VP2</strain>
    </source>
</reference>
<evidence type="ECO:0000256" key="1">
    <source>
        <dbReference type="ARBA" id="ARBA00004127"/>
    </source>
</evidence>
<feature type="transmembrane region" description="Helical" evidence="6">
    <location>
        <begin position="254"/>
        <end position="276"/>
    </location>
</feature>
<keyword evidence="4 6" id="KW-1133">Transmembrane helix</keyword>
<keyword evidence="8" id="KW-1185">Reference proteome</keyword>
<dbReference type="AlphaFoldDB" id="A0A059FGU2"/>
<feature type="transmembrane region" description="Helical" evidence="6">
    <location>
        <begin position="88"/>
        <end position="112"/>
    </location>
</feature>
<feature type="transmembrane region" description="Helical" evidence="6">
    <location>
        <begin position="150"/>
        <end position="174"/>
    </location>
</feature>
<evidence type="ECO:0000313" key="8">
    <source>
        <dbReference type="Proteomes" id="UP000024816"/>
    </source>
</evidence>
<dbReference type="RefSeq" id="WP_035579429.1">
    <property type="nucleotide sequence ID" value="NZ_ARYJ01000003.1"/>
</dbReference>
<comment type="caution">
    <text evidence="7">The sequence shown here is derived from an EMBL/GenBank/DDBJ whole genome shotgun (WGS) entry which is preliminary data.</text>
</comment>
<dbReference type="SUPFAM" id="SSF103473">
    <property type="entry name" value="MFS general substrate transporter"/>
    <property type="match status" value="1"/>
</dbReference>
<evidence type="ECO:0000256" key="6">
    <source>
        <dbReference type="SAM" id="Phobius"/>
    </source>
</evidence>
<dbReference type="Proteomes" id="UP000024816">
    <property type="component" value="Unassembled WGS sequence"/>
</dbReference>
<dbReference type="EMBL" id="ARYJ01000003">
    <property type="protein sequence ID" value="KCZ89756.1"/>
    <property type="molecule type" value="Genomic_DNA"/>
</dbReference>
<dbReference type="GO" id="GO:0012505">
    <property type="term" value="C:endomembrane system"/>
    <property type="evidence" value="ECO:0007669"/>
    <property type="project" value="UniProtKB-SubCell"/>
</dbReference>
<name>A0A059FGU2_9PROT</name>
<feature type="transmembrane region" description="Helical" evidence="6">
    <location>
        <begin position="53"/>
        <end position="76"/>
    </location>
</feature>
<evidence type="ECO:0000256" key="4">
    <source>
        <dbReference type="ARBA" id="ARBA00022989"/>
    </source>
</evidence>
<evidence type="ECO:0008006" key="9">
    <source>
        <dbReference type="Google" id="ProtNLM"/>
    </source>
</evidence>
<evidence type="ECO:0000256" key="3">
    <source>
        <dbReference type="ARBA" id="ARBA00022692"/>
    </source>
</evidence>
<feature type="transmembrane region" description="Helical" evidence="6">
    <location>
        <begin position="282"/>
        <end position="302"/>
    </location>
</feature>
<feature type="transmembrane region" description="Helical" evidence="6">
    <location>
        <begin position="396"/>
        <end position="418"/>
    </location>
</feature>
<feature type="transmembrane region" description="Helical" evidence="6">
    <location>
        <begin position="186"/>
        <end position="207"/>
    </location>
</feature>
<dbReference type="PATRIC" id="fig|1280952.3.peg.1166"/>
<feature type="transmembrane region" description="Helical" evidence="6">
    <location>
        <begin position="424"/>
        <end position="443"/>
    </location>
</feature>
<sequence length="452" mass="48509">MTNLTTESRRGLPLSGVWWASFDWARSPFYYVVIIYVFTTYFAETVIGDSARGQAIVSTTVTIGGLIMALIAPLLGGYMDRGGAKKPVLFFLMLVLAISSAALVFVIPGAFYSVPLGMTLLVIAGCSYSVSELIHNALLPAAGNNRQIPLISGLGLSMGSLAAVVVLLLVIHLVDTPPFGLETHDIARGSGLICAIWMLVFLIPFWLGMPDLFREGATWKGARRLPESWSPLRNTRQLFRDYPAIMRFLMARMIFMDGLTALFAIGAVYVAGTLGWSQGQTALMGVVATVSAVAGGFMGGLLDRSFGPRNAILIELFSITAIFCFQISISQDALLFGLLSAPAAATGWEIMPRSIDVIYLATIIPLSAFIIGAYSSCRSLLVFLSPPDKLGQFFGIYAMISTVTVWIGPALVASVTFATHSQKLGFSSLIILFLAGSLIMLSVRGPERSGIS</sequence>
<dbReference type="PANTHER" id="PTHR23519">
    <property type="entry name" value="AUTOPHAGY-RELATED PROTEIN 22"/>
    <property type="match status" value="1"/>
</dbReference>